<dbReference type="EMBL" id="VOEJ01000001">
    <property type="protein sequence ID" value="TWR31289.1"/>
    <property type="molecule type" value="Genomic_DNA"/>
</dbReference>
<comment type="caution">
    <text evidence="4">The sequence shown here is derived from an EMBL/GenBank/DDBJ whole genome shotgun (WGS) entry which is preliminary data.</text>
</comment>
<evidence type="ECO:0000313" key="5">
    <source>
        <dbReference type="Proteomes" id="UP000320042"/>
    </source>
</evidence>
<dbReference type="PANTHER" id="PTHR37834:SF2">
    <property type="entry name" value="ESTERASE, SGNH HYDROLASE-TYPE"/>
    <property type="match status" value="1"/>
</dbReference>
<evidence type="ECO:0000259" key="3">
    <source>
        <dbReference type="Pfam" id="PF17996"/>
    </source>
</evidence>
<dbReference type="Pfam" id="PF17996">
    <property type="entry name" value="CE2_N"/>
    <property type="match status" value="1"/>
</dbReference>
<name>A0A563UJ03_9SPHI</name>
<organism evidence="4 5">
    <name type="scientific">Mucilaginibacter pallidiroseus</name>
    <dbReference type="NCBI Taxonomy" id="2599295"/>
    <lineage>
        <taxon>Bacteria</taxon>
        <taxon>Pseudomonadati</taxon>
        <taxon>Bacteroidota</taxon>
        <taxon>Sphingobacteriia</taxon>
        <taxon>Sphingobacteriales</taxon>
        <taxon>Sphingobacteriaceae</taxon>
        <taxon>Mucilaginibacter</taxon>
    </lineage>
</organism>
<accession>A0A563UJ03</accession>
<feature type="signal peptide" evidence="1">
    <location>
        <begin position="1"/>
        <end position="19"/>
    </location>
</feature>
<evidence type="ECO:0000259" key="2">
    <source>
        <dbReference type="Pfam" id="PF13472"/>
    </source>
</evidence>
<dbReference type="InterPro" id="IPR036514">
    <property type="entry name" value="SGNH_hydro_sf"/>
</dbReference>
<dbReference type="InterPro" id="IPR037461">
    <property type="entry name" value="CtCE2-like_dom"/>
</dbReference>
<dbReference type="OrthoDB" id="9801375at2"/>
<dbReference type="InterPro" id="IPR013830">
    <property type="entry name" value="SGNH_hydro"/>
</dbReference>
<dbReference type="AlphaFoldDB" id="A0A563UJ03"/>
<dbReference type="CDD" id="cd01831">
    <property type="entry name" value="Endoglucanase_E_like"/>
    <property type="match status" value="1"/>
</dbReference>
<keyword evidence="1" id="KW-0732">Signal</keyword>
<dbReference type="InterPro" id="IPR040794">
    <property type="entry name" value="CE2_N"/>
</dbReference>
<dbReference type="GO" id="GO:0052689">
    <property type="term" value="F:carboxylic ester hydrolase activity"/>
    <property type="evidence" value="ECO:0007669"/>
    <property type="project" value="InterPro"/>
</dbReference>
<gene>
    <name evidence="4" type="ORF">FPZ43_02090</name>
</gene>
<dbReference type="PANTHER" id="PTHR37834">
    <property type="entry name" value="GDSL-LIKE LIPASE/ACYLHYDROLASE DOMAIN PROTEIN (AFU_ORTHOLOGUE AFUA_2G00620)"/>
    <property type="match status" value="1"/>
</dbReference>
<dbReference type="Proteomes" id="UP000320042">
    <property type="component" value="Unassembled WGS sequence"/>
</dbReference>
<dbReference type="SUPFAM" id="SSF52266">
    <property type="entry name" value="SGNH hydrolase"/>
    <property type="match status" value="1"/>
</dbReference>
<evidence type="ECO:0000256" key="1">
    <source>
        <dbReference type="SAM" id="SignalP"/>
    </source>
</evidence>
<dbReference type="Pfam" id="PF13472">
    <property type="entry name" value="Lipase_GDSL_2"/>
    <property type="match status" value="1"/>
</dbReference>
<reference evidence="4 5" key="1">
    <citation type="submission" date="2019-07" db="EMBL/GenBank/DDBJ databases">
        <authorList>
            <person name="Kim J."/>
        </authorList>
    </citation>
    <scope>NUCLEOTIDE SEQUENCE [LARGE SCALE GENOMIC DNA]</scope>
    <source>
        <strain evidence="5">dk17</strain>
    </source>
</reference>
<keyword evidence="5" id="KW-1185">Reference proteome</keyword>
<proteinExistence type="predicted"/>
<dbReference type="Gene3D" id="2.60.120.260">
    <property type="entry name" value="Galactose-binding domain-like"/>
    <property type="match status" value="1"/>
</dbReference>
<evidence type="ECO:0000313" key="4">
    <source>
        <dbReference type="EMBL" id="TWR31289.1"/>
    </source>
</evidence>
<feature type="domain" description="SGNH hydrolase-type esterase" evidence="2">
    <location>
        <begin position="146"/>
        <end position="317"/>
    </location>
</feature>
<feature type="domain" description="Carbohydrate esterase 2 N-terminal" evidence="3">
    <location>
        <begin position="32"/>
        <end position="138"/>
    </location>
</feature>
<dbReference type="Gene3D" id="3.40.50.1110">
    <property type="entry name" value="SGNH hydrolase"/>
    <property type="match status" value="1"/>
</dbReference>
<dbReference type="RefSeq" id="WP_146380187.1">
    <property type="nucleotide sequence ID" value="NZ_VOEJ01000001.1"/>
</dbReference>
<feature type="chain" id="PRO_5021703139" evidence="1">
    <location>
        <begin position="20"/>
        <end position="356"/>
    </location>
</feature>
<sequence length="356" mass="40424">MIKHCLLLLFVICALTSLAQTTINFNNPQVKYMGRISMRDSAAEMSWTASSVIINFKGTSAKATIKDDNGLNYMTVVVDDKVDTVIRLAQGKHEYDLASGLTNEKHQLQLFKRTEYEWGTLWLYNITLSSGATLLAPPSYKHRMEFYGNSITAGYAIEDTTGQDRGAYEFENAYKSYANLTARHFNAEYNAIVKSGIGITISWFPYVMPDVYDRVHARDSTDKWDFAKFTPEVVIVNLFQNDAFLLRQPNHDQYKARFGDKVPDPAVFINGYQKFISSIRSKYPAAKIICVLGSMDATKPGQPWPGYIERAVARLNDKDIYTHFFKYKNTPGHPSAAEQQAMANDLIAYMQKTLKW</sequence>
<protein>
    <submittedName>
        <fullName evidence="4">Electron transporter RnfD</fullName>
    </submittedName>
</protein>
<dbReference type="InterPro" id="IPR052762">
    <property type="entry name" value="PCW_deacetylase/CE"/>
</dbReference>